<evidence type="ECO:0000256" key="1">
    <source>
        <dbReference type="ARBA" id="ARBA00022448"/>
    </source>
</evidence>
<evidence type="ECO:0000256" key="3">
    <source>
        <dbReference type="ARBA" id="ARBA00022723"/>
    </source>
</evidence>
<evidence type="ECO:0000256" key="5">
    <source>
        <dbReference type="ARBA" id="ARBA00023004"/>
    </source>
</evidence>
<sequence>MSRFASLFASIFLVSTTYNVPAQESGDPASGEKIFKRCSICHKLDADESRRGPLLEGIVGRPAASASDYSDAMRAAAAGGLVWTEEQLALFLKRPQGIIKGTWMAFPGLGKSKEIRDVIVYLRQHQN</sequence>
<dbReference type="Pfam" id="PF00034">
    <property type="entry name" value="Cytochrom_C"/>
    <property type="match status" value="1"/>
</dbReference>
<evidence type="ECO:0000256" key="4">
    <source>
        <dbReference type="ARBA" id="ARBA00022982"/>
    </source>
</evidence>
<organism evidence="8 9">
    <name type="scientific">Brucella intermedia 229E</name>
    <dbReference type="NCBI Taxonomy" id="1337887"/>
    <lineage>
        <taxon>Bacteria</taxon>
        <taxon>Pseudomonadati</taxon>
        <taxon>Pseudomonadota</taxon>
        <taxon>Alphaproteobacteria</taxon>
        <taxon>Hyphomicrobiales</taxon>
        <taxon>Brucellaceae</taxon>
        <taxon>Brucella/Ochrobactrum group</taxon>
        <taxon>Brucella</taxon>
    </lineage>
</organism>
<dbReference type="InterPro" id="IPR009056">
    <property type="entry name" value="Cyt_c-like_dom"/>
</dbReference>
<keyword evidence="2 6" id="KW-0349">Heme</keyword>
<dbReference type="GO" id="GO:0046872">
    <property type="term" value="F:metal ion binding"/>
    <property type="evidence" value="ECO:0007669"/>
    <property type="project" value="UniProtKB-KW"/>
</dbReference>
<accession>U4VLE8</accession>
<name>U4VLE8_9HYPH</name>
<keyword evidence="1" id="KW-0813">Transport</keyword>
<dbReference type="PANTHER" id="PTHR11961">
    <property type="entry name" value="CYTOCHROME C"/>
    <property type="match status" value="1"/>
</dbReference>
<keyword evidence="5 6" id="KW-0408">Iron</keyword>
<dbReference type="GO" id="GO:0020037">
    <property type="term" value="F:heme binding"/>
    <property type="evidence" value="ECO:0007669"/>
    <property type="project" value="InterPro"/>
</dbReference>
<comment type="caution">
    <text evidence="8">The sequence shown here is derived from an EMBL/GenBank/DDBJ whole genome shotgun (WGS) entry which is preliminary data.</text>
</comment>
<dbReference type="SUPFAM" id="SSF46626">
    <property type="entry name" value="Cytochrome c"/>
    <property type="match status" value="1"/>
</dbReference>
<dbReference type="GO" id="GO:0009055">
    <property type="term" value="F:electron transfer activity"/>
    <property type="evidence" value="ECO:0007669"/>
    <property type="project" value="InterPro"/>
</dbReference>
<dbReference type="Gene3D" id="1.10.760.10">
    <property type="entry name" value="Cytochrome c-like domain"/>
    <property type="match status" value="1"/>
</dbReference>
<dbReference type="PRINTS" id="PR00604">
    <property type="entry name" value="CYTCHRMECIAB"/>
</dbReference>
<dbReference type="EMBL" id="ASXJ01000005">
    <property type="protein sequence ID" value="ERM03641.1"/>
    <property type="molecule type" value="Genomic_DNA"/>
</dbReference>
<dbReference type="InterPro" id="IPR036909">
    <property type="entry name" value="Cyt_c-like_dom_sf"/>
</dbReference>
<dbReference type="PROSITE" id="PS51007">
    <property type="entry name" value="CYTC"/>
    <property type="match status" value="1"/>
</dbReference>
<keyword evidence="3 6" id="KW-0479">Metal-binding</keyword>
<proteinExistence type="predicted"/>
<dbReference type="PATRIC" id="fig|1337887.3.peg.111"/>
<keyword evidence="4" id="KW-0249">Electron transport</keyword>
<evidence type="ECO:0000313" key="9">
    <source>
        <dbReference type="Proteomes" id="UP000016842"/>
    </source>
</evidence>
<evidence type="ECO:0000313" key="8">
    <source>
        <dbReference type="EMBL" id="ERM03641.1"/>
    </source>
</evidence>
<evidence type="ECO:0000256" key="2">
    <source>
        <dbReference type="ARBA" id="ARBA00022617"/>
    </source>
</evidence>
<dbReference type="InterPro" id="IPR002327">
    <property type="entry name" value="Cyt_c_1A/1B"/>
</dbReference>
<dbReference type="Proteomes" id="UP000016842">
    <property type="component" value="Unassembled WGS sequence"/>
</dbReference>
<gene>
    <name evidence="8" type="ORF">Q644_00530</name>
</gene>
<evidence type="ECO:0000259" key="7">
    <source>
        <dbReference type="PROSITE" id="PS51007"/>
    </source>
</evidence>
<feature type="domain" description="Cytochrome c" evidence="7">
    <location>
        <begin position="26"/>
        <end position="126"/>
    </location>
</feature>
<reference evidence="8 9" key="1">
    <citation type="journal article" date="2014" name="FEMS Microbiol. Lett.">
        <title>Genome sequencing analysis reveals virulence-related gene content of Ochrobactrum intermedium strain 229E, a urease-positive strain isolated from the human gastric niche.</title>
        <authorList>
            <person name="Kulkarni G.J."/>
            <person name="Shetty S."/>
            <person name="Dharne M.S."/>
            <person name="Shouche Y.S."/>
        </authorList>
    </citation>
    <scope>NUCLEOTIDE SEQUENCE [LARGE SCALE GENOMIC DNA]</scope>
    <source>
        <strain evidence="8 9">229E</strain>
    </source>
</reference>
<dbReference type="AlphaFoldDB" id="U4VLE8"/>
<protein>
    <recommendedName>
        <fullName evidence="7">Cytochrome c domain-containing protein</fullName>
    </recommendedName>
</protein>
<evidence type="ECO:0000256" key="6">
    <source>
        <dbReference type="PROSITE-ProRule" id="PRU00433"/>
    </source>
</evidence>